<dbReference type="EMBL" id="NGAF01000019">
    <property type="protein sequence ID" value="OXR41496.1"/>
    <property type="molecule type" value="Genomic_DNA"/>
</dbReference>
<evidence type="ECO:0000313" key="4">
    <source>
        <dbReference type="Proteomes" id="UP000215506"/>
    </source>
</evidence>
<dbReference type="PANTHER" id="PTHR33371">
    <property type="entry name" value="INTERMEMBRANE PHOSPHOLIPID TRANSPORT SYSTEM BINDING PROTEIN MLAD-RELATED"/>
    <property type="match status" value="1"/>
</dbReference>
<dbReference type="Proteomes" id="UP000215506">
    <property type="component" value="Unassembled WGS sequence"/>
</dbReference>
<organism evidence="3 4">
    <name type="scientific">Nocardia cerradoensis</name>
    <dbReference type="NCBI Taxonomy" id="85688"/>
    <lineage>
        <taxon>Bacteria</taxon>
        <taxon>Bacillati</taxon>
        <taxon>Actinomycetota</taxon>
        <taxon>Actinomycetes</taxon>
        <taxon>Mycobacteriales</taxon>
        <taxon>Nocardiaceae</taxon>
        <taxon>Nocardia</taxon>
    </lineage>
</organism>
<feature type="chain" id="PRO_5038829131" description="Mce/MlaD domain-containing protein" evidence="1">
    <location>
        <begin position="26"/>
        <end position="365"/>
    </location>
</feature>
<feature type="domain" description="Mce/MlaD" evidence="2">
    <location>
        <begin position="45"/>
        <end position="132"/>
    </location>
</feature>
<comment type="caution">
    <text evidence="3">The sequence shown here is derived from an EMBL/GenBank/DDBJ whole genome shotgun (WGS) entry which is preliminary data.</text>
</comment>
<evidence type="ECO:0000259" key="2">
    <source>
        <dbReference type="Pfam" id="PF02470"/>
    </source>
</evidence>
<dbReference type="InterPro" id="IPR003399">
    <property type="entry name" value="Mce/MlaD"/>
</dbReference>
<dbReference type="AlphaFoldDB" id="A0A231GY21"/>
<keyword evidence="1" id="KW-0732">Signal</keyword>
<accession>A0A231GY21</accession>
<evidence type="ECO:0000313" key="3">
    <source>
        <dbReference type="EMBL" id="OXR41496.1"/>
    </source>
</evidence>
<keyword evidence="4" id="KW-1185">Reference proteome</keyword>
<dbReference type="RefSeq" id="WP_039782541.1">
    <property type="nucleotide sequence ID" value="NZ_JAAXOR010000001.1"/>
</dbReference>
<name>A0A231GY21_9NOCA</name>
<sequence>MTRRTANLRRICACALVAATLAASAAACGFQPADIPVPGTGVGGPTYRLRIEFADVLNLPQGAKVIANGVRIGQLTHITVVEPVPATGTAAARKGYVIADVAIRTSVRLPVGTTARLRQATPLGDVHIALTEPAHPTAGEIRPDATIPISDTRPQLPIEDILAQLATFVGSGAVHDIQNIVHTVNGIMPADPAVTARISDVLGADLNDLAAHTDSIHQLVSGIQATVDEGLLNHTSTWDPLLTPDGVQHTTDVIRAEIGVVFVLTALGPFAPSTTWLGPVLDSTTAAARAVVPMLFGSAPLDTGSPSNMTRLTNLLQSQIIPFAERGPKINLAGVTISPPPAPGLPPEEQTTRIVDTLRMIGAVR</sequence>
<dbReference type="InterPro" id="IPR052336">
    <property type="entry name" value="MlaD_Phospholipid_Transporter"/>
</dbReference>
<gene>
    <name evidence="3" type="ORF">B7C42_06388</name>
</gene>
<reference evidence="3 4" key="1">
    <citation type="submission" date="2017-07" db="EMBL/GenBank/DDBJ databases">
        <title>First draft Genome Sequence of Nocardia cerradoensis isolated from human infection.</title>
        <authorList>
            <person name="Carrasco G."/>
        </authorList>
    </citation>
    <scope>NUCLEOTIDE SEQUENCE [LARGE SCALE GENOMIC DNA]</scope>
    <source>
        <strain evidence="3 4">CNM20130759</strain>
    </source>
</reference>
<dbReference type="PANTHER" id="PTHR33371:SF4">
    <property type="entry name" value="INTERMEMBRANE PHOSPHOLIPID TRANSPORT SYSTEM BINDING PROTEIN MLAD"/>
    <property type="match status" value="1"/>
</dbReference>
<feature type="signal peptide" evidence="1">
    <location>
        <begin position="1"/>
        <end position="25"/>
    </location>
</feature>
<protein>
    <recommendedName>
        <fullName evidence="2">Mce/MlaD domain-containing protein</fullName>
    </recommendedName>
</protein>
<dbReference type="Pfam" id="PF02470">
    <property type="entry name" value="MlaD"/>
    <property type="match status" value="1"/>
</dbReference>
<evidence type="ECO:0000256" key="1">
    <source>
        <dbReference type="SAM" id="SignalP"/>
    </source>
</evidence>
<dbReference type="PROSITE" id="PS51257">
    <property type="entry name" value="PROKAR_LIPOPROTEIN"/>
    <property type="match status" value="1"/>
</dbReference>
<proteinExistence type="predicted"/>